<evidence type="ECO:0000313" key="2">
    <source>
        <dbReference type="Proteomes" id="UP000033588"/>
    </source>
</evidence>
<dbReference type="Proteomes" id="UP000033588">
    <property type="component" value="Unassembled WGS sequence"/>
</dbReference>
<sequence length="105" mass="11982">MIRQGFDLTNYPLADRIPSAKVCPEYKACPCIGQYYDLHKPTHRFVDMDVGYPCRQRFDADLHPERAQQVTEQAMFGSREKSPANSKLSRRNKFRLGGVLAFGDG</sequence>
<dbReference type="AlphaFoldDB" id="A0A0F4T405"/>
<evidence type="ECO:0000313" key="1">
    <source>
        <dbReference type="EMBL" id="KJZ39131.1"/>
    </source>
</evidence>
<gene>
    <name evidence="1" type="ORF">VC35_25735</name>
</gene>
<proteinExistence type="predicted"/>
<reference evidence="1 2" key="1">
    <citation type="submission" date="2015-03" db="EMBL/GenBank/DDBJ databases">
        <title>Comparative genomics of Pseudomonas insights into diversity of traits involved in vanlence and defense.</title>
        <authorList>
            <person name="Qin Y."/>
        </authorList>
    </citation>
    <scope>NUCLEOTIDE SEQUENCE [LARGE SCALE GENOMIC DNA]</scope>
    <source>
        <strain evidence="1 2">C8</strain>
    </source>
</reference>
<accession>A0A0F4T405</accession>
<protein>
    <submittedName>
        <fullName evidence="1">Uncharacterized protein</fullName>
    </submittedName>
</protein>
<dbReference type="PATRIC" id="fig|294.132.peg.4475"/>
<comment type="caution">
    <text evidence="1">The sequence shown here is derived from an EMBL/GenBank/DDBJ whole genome shotgun (WGS) entry which is preliminary data.</text>
</comment>
<dbReference type="EMBL" id="LACC01000039">
    <property type="protein sequence ID" value="KJZ39131.1"/>
    <property type="molecule type" value="Genomic_DNA"/>
</dbReference>
<name>A0A0F4T405_PSEFL</name>
<organism evidence="1 2">
    <name type="scientific">Pseudomonas fluorescens</name>
    <dbReference type="NCBI Taxonomy" id="294"/>
    <lineage>
        <taxon>Bacteria</taxon>
        <taxon>Pseudomonadati</taxon>
        <taxon>Pseudomonadota</taxon>
        <taxon>Gammaproteobacteria</taxon>
        <taxon>Pseudomonadales</taxon>
        <taxon>Pseudomonadaceae</taxon>
        <taxon>Pseudomonas</taxon>
    </lineage>
</organism>